<name>A0ABQ3LHN3_9SPHN</name>
<gene>
    <name evidence="2" type="ORF">GCM10008023_19560</name>
</gene>
<comment type="caution">
    <text evidence="2">The sequence shown here is derived from an EMBL/GenBank/DDBJ whole genome shotgun (WGS) entry which is preliminary data.</text>
</comment>
<keyword evidence="3" id="KW-1185">Reference proteome</keyword>
<dbReference type="EMBL" id="BNAQ01000002">
    <property type="protein sequence ID" value="GHH16020.1"/>
    <property type="molecule type" value="Genomic_DNA"/>
</dbReference>
<evidence type="ECO:0000313" key="3">
    <source>
        <dbReference type="Proteomes" id="UP000652430"/>
    </source>
</evidence>
<evidence type="ECO:0000256" key="1">
    <source>
        <dbReference type="SAM" id="MobiDB-lite"/>
    </source>
</evidence>
<proteinExistence type="predicted"/>
<sequence length="73" mass="7524">MIATNAPVAFHTIPHTTGTSVSVTAPASNATSAPAIALHPIPSPLGCQMTSASVARKISTAIVIRRSARHPRR</sequence>
<feature type="region of interest" description="Disordered" evidence="1">
    <location>
        <begin position="1"/>
        <end position="20"/>
    </location>
</feature>
<organism evidence="2 3">
    <name type="scientific">Sphingomonas glacialis</name>
    <dbReference type="NCBI Taxonomy" id="658225"/>
    <lineage>
        <taxon>Bacteria</taxon>
        <taxon>Pseudomonadati</taxon>
        <taxon>Pseudomonadota</taxon>
        <taxon>Alphaproteobacteria</taxon>
        <taxon>Sphingomonadales</taxon>
        <taxon>Sphingomonadaceae</taxon>
        <taxon>Sphingomonas</taxon>
    </lineage>
</organism>
<reference evidence="3" key="1">
    <citation type="journal article" date="2019" name="Int. J. Syst. Evol. Microbiol.">
        <title>The Global Catalogue of Microorganisms (GCM) 10K type strain sequencing project: providing services to taxonomists for standard genome sequencing and annotation.</title>
        <authorList>
            <consortium name="The Broad Institute Genomics Platform"/>
            <consortium name="The Broad Institute Genome Sequencing Center for Infectious Disease"/>
            <person name="Wu L."/>
            <person name="Ma J."/>
        </authorList>
    </citation>
    <scope>NUCLEOTIDE SEQUENCE [LARGE SCALE GENOMIC DNA]</scope>
    <source>
        <strain evidence="3">CGMCC 1.8957</strain>
    </source>
</reference>
<evidence type="ECO:0000313" key="2">
    <source>
        <dbReference type="EMBL" id="GHH16020.1"/>
    </source>
</evidence>
<dbReference type="Proteomes" id="UP000652430">
    <property type="component" value="Unassembled WGS sequence"/>
</dbReference>
<protein>
    <submittedName>
        <fullName evidence="2">Uncharacterized protein</fullName>
    </submittedName>
</protein>
<accession>A0ABQ3LHN3</accession>